<name>A0A5C0UDG7_9PROT</name>
<organism evidence="1 2">
    <name type="scientific">Candidatus Cytomitobacter indipagum</name>
    <dbReference type="NCBI Taxonomy" id="2601575"/>
    <lineage>
        <taxon>Bacteria</taxon>
        <taxon>Pseudomonadati</taxon>
        <taxon>Pseudomonadota</taxon>
        <taxon>Alphaproteobacteria</taxon>
        <taxon>Holosporales</taxon>
        <taxon>Holosporaceae</taxon>
        <taxon>Candidatus Cytomitobacter</taxon>
    </lineage>
</organism>
<dbReference type="Proteomes" id="UP000325155">
    <property type="component" value="Chromosome"/>
</dbReference>
<dbReference type="KEGG" id="cip:FZC35_00035"/>
<evidence type="ECO:0000313" key="1">
    <source>
        <dbReference type="EMBL" id="QEK37787.1"/>
    </source>
</evidence>
<evidence type="ECO:0000313" key="2">
    <source>
        <dbReference type="Proteomes" id="UP000325155"/>
    </source>
</evidence>
<accession>A0A5C0UDG7</accession>
<protein>
    <submittedName>
        <fullName evidence="1">Uncharacterized protein</fullName>
    </submittedName>
</protein>
<keyword evidence="2" id="KW-1185">Reference proteome</keyword>
<reference evidence="1 2" key="1">
    <citation type="submission" date="2019-08" db="EMBL/GenBank/DDBJ databases">
        <title>Highly reduced genomes of protist endosymbionts show evolutionary convergence.</title>
        <authorList>
            <person name="George E."/>
            <person name="Husnik F."/>
            <person name="Tashyreva D."/>
            <person name="Prokopchuk G."/>
            <person name="Horak A."/>
            <person name="Kwong W.K."/>
            <person name="Lukes J."/>
            <person name="Keeling P.J."/>
        </authorList>
    </citation>
    <scope>NUCLEOTIDE SEQUENCE [LARGE SCALE GENOMIC DNA]</scope>
    <source>
        <strain evidence="1">1605</strain>
    </source>
</reference>
<dbReference type="RefSeq" id="WP_148980634.1">
    <property type="nucleotide sequence ID" value="NZ_CP043315.1"/>
</dbReference>
<dbReference type="AlphaFoldDB" id="A0A5C0UDG7"/>
<dbReference type="EMBL" id="CP043315">
    <property type="protein sequence ID" value="QEK37787.1"/>
    <property type="molecule type" value="Genomic_DNA"/>
</dbReference>
<gene>
    <name evidence="1" type="ORF">FZC35_00035</name>
</gene>
<proteinExistence type="predicted"/>
<sequence length="73" mass="8571">MSQNNFKSILAMTQRAKDLTNGEMPKEKINSDNVGYIAYCEFYKGVLDEDDLFKRFVNQDKYVEDDDDDEYKA</sequence>